<evidence type="ECO:0000256" key="1">
    <source>
        <dbReference type="ARBA" id="ARBA00004202"/>
    </source>
</evidence>
<dbReference type="GO" id="GO:0005524">
    <property type="term" value="F:ATP binding"/>
    <property type="evidence" value="ECO:0007669"/>
    <property type="project" value="UniProtKB-KW"/>
</dbReference>
<dbReference type="EMBL" id="JACGWT010000005">
    <property type="protein sequence ID" value="MBA8795585.1"/>
    <property type="molecule type" value="Genomic_DNA"/>
</dbReference>
<evidence type="ECO:0000256" key="3">
    <source>
        <dbReference type="ARBA" id="ARBA00022475"/>
    </source>
</evidence>
<reference evidence="11 12" key="1">
    <citation type="submission" date="2020-07" db="EMBL/GenBank/DDBJ databases">
        <title>Sequencing the genomes of 1000 actinobacteria strains.</title>
        <authorList>
            <person name="Klenk H.-P."/>
        </authorList>
    </citation>
    <scope>NUCLEOTIDE SEQUENCE [LARGE SCALE GENOMIC DNA]</scope>
    <source>
        <strain evidence="11 12">DSM 100723</strain>
    </source>
</reference>
<keyword evidence="4" id="KW-0547">Nucleotide-binding</keyword>
<evidence type="ECO:0000256" key="5">
    <source>
        <dbReference type="ARBA" id="ARBA00022840"/>
    </source>
</evidence>
<evidence type="ECO:0000313" key="11">
    <source>
        <dbReference type="EMBL" id="MBA8795585.1"/>
    </source>
</evidence>
<dbReference type="CDD" id="cd03262">
    <property type="entry name" value="ABC_HisP_GlnQ"/>
    <property type="match status" value="1"/>
</dbReference>
<dbReference type="PANTHER" id="PTHR43166">
    <property type="entry name" value="AMINO ACID IMPORT ATP-BINDING PROTEIN"/>
    <property type="match status" value="1"/>
</dbReference>
<dbReference type="PROSITE" id="PS00211">
    <property type="entry name" value="ABC_TRANSPORTER_1"/>
    <property type="match status" value="1"/>
</dbReference>
<dbReference type="GO" id="GO:0015426">
    <property type="term" value="F:ATPase-coupled polar amino acid-transporter activity"/>
    <property type="evidence" value="ECO:0007669"/>
    <property type="project" value="UniProtKB-EC"/>
</dbReference>
<dbReference type="InterPro" id="IPR003593">
    <property type="entry name" value="AAA+_ATPase"/>
</dbReference>
<protein>
    <recommendedName>
        <fullName evidence="7">ABC-type polar-amino-acid transporter</fullName>
        <ecNumber evidence="7">7.4.2.1</ecNumber>
    </recommendedName>
</protein>
<dbReference type="InterPro" id="IPR050086">
    <property type="entry name" value="MetN_ABC_transporter-like"/>
</dbReference>
<dbReference type="InterPro" id="IPR003439">
    <property type="entry name" value="ABC_transporter-like_ATP-bd"/>
</dbReference>
<evidence type="ECO:0000256" key="8">
    <source>
        <dbReference type="ARBA" id="ARBA00047624"/>
    </source>
</evidence>
<dbReference type="InterPro" id="IPR027417">
    <property type="entry name" value="P-loop_NTPase"/>
</dbReference>
<dbReference type="GO" id="GO:0016887">
    <property type="term" value="F:ATP hydrolysis activity"/>
    <property type="evidence" value="ECO:0007669"/>
    <property type="project" value="InterPro"/>
</dbReference>
<dbReference type="FunFam" id="3.40.50.300:FF:000020">
    <property type="entry name" value="Amino acid ABC transporter ATP-binding component"/>
    <property type="match status" value="1"/>
</dbReference>
<name>A0A7W3P741_9ACTN</name>
<dbReference type="PIRSF" id="PIRSF039085">
    <property type="entry name" value="ABC_ATPase_HisP"/>
    <property type="match status" value="1"/>
</dbReference>
<organism evidence="11 12">
    <name type="scientific">Microlunatus kandeliicorticis</name>
    <dbReference type="NCBI Taxonomy" id="1759536"/>
    <lineage>
        <taxon>Bacteria</taxon>
        <taxon>Bacillati</taxon>
        <taxon>Actinomycetota</taxon>
        <taxon>Actinomycetes</taxon>
        <taxon>Propionibacteriales</taxon>
        <taxon>Propionibacteriaceae</taxon>
        <taxon>Microlunatus</taxon>
    </lineage>
</organism>
<keyword evidence="6" id="KW-0472">Membrane</keyword>
<evidence type="ECO:0000256" key="9">
    <source>
        <dbReference type="SAM" id="MobiDB-lite"/>
    </source>
</evidence>
<keyword evidence="5 11" id="KW-0067">ATP-binding</keyword>
<dbReference type="AlphaFoldDB" id="A0A7W3P741"/>
<evidence type="ECO:0000256" key="7">
    <source>
        <dbReference type="ARBA" id="ARBA00038850"/>
    </source>
</evidence>
<keyword evidence="2" id="KW-0813">Transport</keyword>
<dbReference type="Gene3D" id="3.40.50.300">
    <property type="entry name" value="P-loop containing nucleotide triphosphate hydrolases"/>
    <property type="match status" value="1"/>
</dbReference>
<dbReference type="EC" id="7.4.2.1" evidence="7"/>
<sequence>MADHLVEAVNVTKAFGHHEVLKGIDLTVDRGEVVCLLGPSGSGKTTFLRLINQMETLTGGRIRVDGELIGFKEVKGRLHVRRDADIARQRARIGMVFQRFNLFPHKTALQNVIEAPITVRRKSRAAATAQARTLLETVGLADRADYYPAQLSGGQQQRVAIARALAMEPELMLFDEPTSALDPELVGEVLTAMRDLAAHGMTMIVVTHEMTFAREVADRVVFMDDGVVVEAGAPDEVLLHPQEERTRTFLRRVRQDAEQELEAARALETLEELGELSDPPGASGPEPGEDPERRRVH</sequence>
<dbReference type="PROSITE" id="PS50893">
    <property type="entry name" value="ABC_TRANSPORTER_2"/>
    <property type="match status" value="1"/>
</dbReference>
<comment type="caution">
    <text evidence="11">The sequence shown here is derived from an EMBL/GenBank/DDBJ whole genome shotgun (WGS) entry which is preliminary data.</text>
</comment>
<dbReference type="SUPFAM" id="SSF52540">
    <property type="entry name" value="P-loop containing nucleoside triphosphate hydrolases"/>
    <property type="match status" value="1"/>
</dbReference>
<dbReference type="SMART" id="SM00382">
    <property type="entry name" value="AAA"/>
    <property type="match status" value="1"/>
</dbReference>
<proteinExistence type="predicted"/>
<evidence type="ECO:0000313" key="12">
    <source>
        <dbReference type="Proteomes" id="UP000523079"/>
    </source>
</evidence>
<gene>
    <name evidence="11" type="ORF">FHX74_003221</name>
</gene>
<feature type="domain" description="ABC transporter" evidence="10">
    <location>
        <begin position="6"/>
        <end position="250"/>
    </location>
</feature>
<evidence type="ECO:0000256" key="6">
    <source>
        <dbReference type="ARBA" id="ARBA00023136"/>
    </source>
</evidence>
<keyword evidence="3" id="KW-1003">Cell membrane</keyword>
<comment type="subcellular location">
    <subcellularLocation>
        <location evidence="1">Cell membrane</location>
        <topology evidence="1">Peripheral membrane protein</topology>
    </subcellularLocation>
</comment>
<dbReference type="RefSeq" id="WP_182561189.1">
    <property type="nucleotide sequence ID" value="NZ_JACGWT010000005.1"/>
</dbReference>
<dbReference type="GO" id="GO:0005886">
    <property type="term" value="C:plasma membrane"/>
    <property type="evidence" value="ECO:0007669"/>
    <property type="project" value="UniProtKB-SubCell"/>
</dbReference>
<keyword evidence="12" id="KW-1185">Reference proteome</keyword>
<comment type="catalytic activity">
    <reaction evidence="8">
        <text>a polar amino acid(out) + ATP + H2O = a polar amino acid(in) + ADP + phosphate + H(+)</text>
        <dbReference type="Rhea" id="RHEA:14673"/>
        <dbReference type="ChEBI" id="CHEBI:15377"/>
        <dbReference type="ChEBI" id="CHEBI:15378"/>
        <dbReference type="ChEBI" id="CHEBI:30616"/>
        <dbReference type="ChEBI" id="CHEBI:43474"/>
        <dbReference type="ChEBI" id="CHEBI:62031"/>
        <dbReference type="ChEBI" id="CHEBI:456216"/>
        <dbReference type="EC" id="7.4.2.1"/>
    </reaction>
    <physiologicalReaction direction="left-to-right" evidence="8">
        <dbReference type="Rhea" id="RHEA:14674"/>
    </physiologicalReaction>
</comment>
<dbReference type="InterPro" id="IPR017871">
    <property type="entry name" value="ABC_transporter-like_CS"/>
</dbReference>
<dbReference type="Pfam" id="PF00005">
    <property type="entry name" value="ABC_tran"/>
    <property type="match status" value="1"/>
</dbReference>
<evidence type="ECO:0000256" key="4">
    <source>
        <dbReference type="ARBA" id="ARBA00022741"/>
    </source>
</evidence>
<accession>A0A7W3P741</accession>
<dbReference type="Proteomes" id="UP000523079">
    <property type="component" value="Unassembled WGS sequence"/>
</dbReference>
<feature type="region of interest" description="Disordered" evidence="9">
    <location>
        <begin position="268"/>
        <end position="297"/>
    </location>
</feature>
<evidence type="ECO:0000259" key="10">
    <source>
        <dbReference type="PROSITE" id="PS50893"/>
    </source>
</evidence>
<dbReference type="PANTHER" id="PTHR43166:SF35">
    <property type="entry name" value="L-CYSTINE IMPORT ATP-BINDING PROTEIN TCYN"/>
    <property type="match status" value="1"/>
</dbReference>
<evidence type="ECO:0000256" key="2">
    <source>
        <dbReference type="ARBA" id="ARBA00022448"/>
    </source>
</evidence>
<dbReference type="InterPro" id="IPR030679">
    <property type="entry name" value="ABC_ATPase_HisP-typ"/>
</dbReference>